<sequence length="312" mass="35175">MSSQFSVYTVLLFSIILLLLLIGFVYVYLFIGKKQRLMSHVKISETQMRARLKFRERMAKPIIKAAEYAGPTGIKYPFFSDKEKDERLIVSAGNPMDLRLESFYGLRFVLGLSALLFTILYVFLGLPFGLMMMVLLPLGGFFGPNIWLWLKARERQEQISATMPDFLDTVSVTLQAGVSLDGALRQVTKQLSGPLSEEIDRFSREIELGVPRRTAYENLLNRNYSKELKMLVTSLIQGSSLGVPVSQTFKIQADDLRAMRGFKAKEKAAKASPQITLVTTFFVAPAVFFLIIGMLILNVIYNPSAFGLDSFF</sequence>
<keyword evidence="5 6" id="KW-0472">Membrane</keyword>
<feature type="transmembrane region" description="Helical" evidence="6">
    <location>
        <begin position="104"/>
        <end position="124"/>
    </location>
</feature>
<feature type="transmembrane region" description="Helical" evidence="6">
    <location>
        <begin position="130"/>
        <end position="150"/>
    </location>
</feature>
<name>A0ABS9H627_9BACL</name>
<dbReference type="RefSeq" id="WP_236338937.1">
    <property type="nucleotide sequence ID" value="NZ_JAKIJS010000005.1"/>
</dbReference>
<comment type="caution">
    <text evidence="8">The sequence shown here is derived from an EMBL/GenBank/DDBJ whole genome shotgun (WGS) entry which is preliminary data.</text>
</comment>
<evidence type="ECO:0000313" key="9">
    <source>
        <dbReference type="Proteomes" id="UP001649381"/>
    </source>
</evidence>
<evidence type="ECO:0000313" key="8">
    <source>
        <dbReference type="EMBL" id="MCF6139556.1"/>
    </source>
</evidence>
<organism evidence="8 9">
    <name type="scientific">Pseudalkalibacillus berkeleyi</name>
    <dbReference type="NCBI Taxonomy" id="1069813"/>
    <lineage>
        <taxon>Bacteria</taxon>
        <taxon>Bacillati</taxon>
        <taxon>Bacillota</taxon>
        <taxon>Bacilli</taxon>
        <taxon>Bacillales</taxon>
        <taxon>Fictibacillaceae</taxon>
        <taxon>Pseudalkalibacillus</taxon>
    </lineage>
</organism>
<dbReference type="InterPro" id="IPR018076">
    <property type="entry name" value="T2SS_GspF_dom"/>
</dbReference>
<evidence type="ECO:0000256" key="4">
    <source>
        <dbReference type="ARBA" id="ARBA00022989"/>
    </source>
</evidence>
<evidence type="ECO:0000256" key="3">
    <source>
        <dbReference type="ARBA" id="ARBA00022692"/>
    </source>
</evidence>
<evidence type="ECO:0000259" key="7">
    <source>
        <dbReference type="Pfam" id="PF00482"/>
    </source>
</evidence>
<proteinExistence type="predicted"/>
<dbReference type="PANTHER" id="PTHR35007:SF2">
    <property type="entry name" value="PILUS ASSEMBLE PROTEIN"/>
    <property type="match status" value="1"/>
</dbReference>
<protein>
    <submittedName>
        <fullName evidence="8">Type II secretion system F family protein</fullName>
    </submittedName>
</protein>
<keyword evidence="2" id="KW-1003">Cell membrane</keyword>
<evidence type="ECO:0000256" key="5">
    <source>
        <dbReference type="ARBA" id="ARBA00023136"/>
    </source>
</evidence>
<feature type="transmembrane region" description="Helical" evidence="6">
    <location>
        <begin position="275"/>
        <end position="301"/>
    </location>
</feature>
<keyword evidence="3 6" id="KW-0812">Transmembrane</keyword>
<dbReference type="Proteomes" id="UP001649381">
    <property type="component" value="Unassembled WGS sequence"/>
</dbReference>
<dbReference type="Pfam" id="PF00482">
    <property type="entry name" value="T2SSF"/>
    <property type="match status" value="1"/>
</dbReference>
<feature type="transmembrane region" description="Helical" evidence="6">
    <location>
        <begin position="6"/>
        <end position="31"/>
    </location>
</feature>
<reference evidence="8 9" key="1">
    <citation type="submission" date="2022-01" db="EMBL/GenBank/DDBJ databases">
        <title>Alkalihalobacillus sp. EGI L200015, a novel bacterium isolated from a salt lake sediment.</title>
        <authorList>
            <person name="Gao L."/>
            <person name="Fang B.-Z."/>
            <person name="Li W.-J."/>
        </authorList>
    </citation>
    <scope>NUCLEOTIDE SEQUENCE [LARGE SCALE GENOMIC DNA]</scope>
    <source>
        <strain evidence="8 9">KCTC 12718</strain>
    </source>
</reference>
<gene>
    <name evidence="8" type="ORF">L2716_17710</name>
</gene>
<evidence type="ECO:0000256" key="1">
    <source>
        <dbReference type="ARBA" id="ARBA00004651"/>
    </source>
</evidence>
<feature type="domain" description="Type II secretion system protein GspF" evidence="7">
    <location>
        <begin position="166"/>
        <end position="292"/>
    </location>
</feature>
<keyword evidence="4 6" id="KW-1133">Transmembrane helix</keyword>
<comment type="subcellular location">
    <subcellularLocation>
        <location evidence="1">Cell membrane</location>
        <topology evidence="1">Multi-pass membrane protein</topology>
    </subcellularLocation>
</comment>
<dbReference type="PANTHER" id="PTHR35007">
    <property type="entry name" value="INTEGRAL MEMBRANE PROTEIN-RELATED"/>
    <property type="match status" value="1"/>
</dbReference>
<accession>A0ABS9H627</accession>
<keyword evidence="9" id="KW-1185">Reference proteome</keyword>
<dbReference type="EMBL" id="JAKIJS010000005">
    <property type="protein sequence ID" value="MCF6139556.1"/>
    <property type="molecule type" value="Genomic_DNA"/>
</dbReference>
<evidence type="ECO:0000256" key="6">
    <source>
        <dbReference type="SAM" id="Phobius"/>
    </source>
</evidence>
<evidence type="ECO:0000256" key="2">
    <source>
        <dbReference type="ARBA" id="ARBA00022475"/>
    </source>
</evidence>